<protein>
    <recommendedName>
        <fullName evidence="1">GIY-YIG domain-containing protein</fullName>
    </recommendedName>
</protein>
<dbReference type="InterPro" id="IPR000305">
    <property type="entry name" value="GIY-YIG_endonuc"/>
</dbReference>
<evidence type="ECO:0000313" key="2">
    <source>
        <dbReference type="EMBL" id="GAH92224.1"/>
    </source>
</evidence>
<dbReference type="SUPFAM" id="SSF82771">
    <property type="entry name" value="GIY-YIG endonuclease"/>
    <property type="match status" value="1"/>
</dbReference>
<evidence type="ECO:0000259" key="1">
    <source>
        <dbReference type="PROSITE" id="PS50164"/>
    </source>
</evidence>
<gene>
    <name evidence="2" type="ORF">S03H2_68819</name>
</gene>
<dbReference type="Gene3D" id="3.40.1440.10">
    <property type="entry name" value="GIY-YIG endonuclease"/>
    <property type="match status" value="1"/>
</dbReference>
<accession>X1KPY7</accession>
<dbReference type="InterPro" id="IPR035901">
    <property type="entry name" value="GIY-YIG_endonuc_sf"/>
</dbReference>
<sequence length="55" mass="6595">MENVSKLVFKKHYNLITELIGNSPGVYALYDDRDLYYVGKSTDLRKRVRHHLRDR</sequence>
<reference evidence="2" key="1">
    <citation type="journal article" date="2014" name="Front. Microbiol.">
        <title>High frequency of phylogenetically diverse reductive dehalogenase-homologous genes in deep subseafloor sedimentary metagenomes.</title>
        <authorList>
            <person name="Kawai M."/>
            <person name="Futagami T."/>
            <person name="Toyoda A."/>
            <person name="Takaki Y."/>
            <person name="Nishi S."/>
            <person name="Hori S."/>
            <person name="Arai W."/>
            <person name="Tsubouchi T."/>
            <person name="Morono Y."/>
            <person name="Uchiyama I."/>
            <person name="Ito T."/>
            <person name="Fujiyama A."/>
            <person name="Inagaki F."/>
            <person name="Takami H."/>
        </authorList>
    </citation>
    <scope>NUCLEOTIDE SEQUENCE</scope>
    <source>
        <strain evidence="2">Expedition CK06-06</strain>
    </source>
</reference>
<dbReference type="Pfam" id="PF01541">
    <property type="entry name" value="GIY-YIG"/>
    <property type="match status" value="1"/>
</dbReference>
<proteinExistence type="predicted"/>
<dbReference type="AlphaFoldDB" id="X1KPY7"/>
<organism evidence="2">
    <name type="scientific">marine sediment metagenome</name>
    <dbReference type="NCBI Taxonomy" id="412755"/>
    <lineage>
        <taxon>unclassified sequences</taxon>
        <taxon>metagenomes</taxon>
        <taxon>ecological metagenomes</taxon>
    </lineage>
</organism>
<comment type="caution">
    <text evidence="2">The sequence shown here is derived from an EMBL/GenBank/DDBJ whole genome shotgun (WGS) entry which is preliminary data.</text>
</comment>
<dbReference type="PROSITE" id="PS50164">
    <property type="entry name" value="GIY_YIG"/>
    <property type="match status" value="1"/>
</dbReference>
<name>X1KPY7_9ZZZZ</name>
<feature type="non-terminal residue" evidence="2">
    <location>
        <position position="55"/>
    </location>
</feature>
<dbReference type="EMBL" id="BARU01045327">
    <property type="protein sequence ID" value="GAH92224.1"/>
    <property type="molecule type" value="Genomic_DNA"/>
</dbReference>
<feature type="domain" description="GIY-YIG" evidence="1">
    <location>
        <begin position="22"/>
        <end position="55"/>
    </location>
</feature>